<protein>
    <recommendedName>
        <fullName evidence="3">Serine-threonine/tyrosine-protein kinase catalytic domain-containing protein</fullName>
    </recommendedName>
</protein>
<dbReference type="OrthoDB" id="2447130at2759"/>
<reference evidence="1 2" key="1">
    <citation type="submission" date="2018-08" db="EMBL/GenBank/DDBJ databases">
        <title>Genome and evolution of the arbuscular mycorrhizal fungus Diversispora epigaea (formerly Glomus versiforme) and its bacterial endosymbionts.</title>
        <authorList>
            <person name="Sun X."/>
            <person name="Fei Z."/>
            <person name="Harrison M."/>
        </authorList>
    </citation>
    <scope>NUCLEOTIDE SEQUENCE [LARGE SCALE GENOMIC DNA]</scope>
    <source>
        <strain evidence="1 2">IT104</strain>
    </source>
</reference>
<sequence>MRCWDARVTHRPTFEKLYEELLKYYNDYLKNDFKNNNKITIQIDNAEKIFKHLENTTTINPYNYQTRPQAVYTSRLLNYSGLPKPKNDENFEKLEETTNLLLL</sequence>
<evidence type="ECO:0000313" key="2">
    <source>
        <dbReference type="Proteomes" id="UP000266861"/>
    </source>
</evidence>
<dbReference type="AlphaFoldDB" id="A0A397JKG2"/>
<comment type="caution">
    <text evidence="1">The sequence shown here is derived from an EMBL/GenBank/DDBJ whole genome shotgun (WGS) entry which is preliminary data.</text>
</comment>
<proteinExistence type="predicted"/>
<gene>
    <name evidence="1" type="ORF">Glove_21g74</name>
</gene>
<dbReference type="EMBL" id="PQFF01000019">
    <property type="protein sequence ID" value="RHZ88845.1"/>
    <property type="molecule type" value="Genomic_DNA"/>
</dbReference>
<accession>A0A397JKG2</accession>
<keyword evidence="2" id="KW-1185">Reference proteome</keyword>
<dbReference type="Proteomes" id="UP000266861">
    <property type="component" value="Unassembled WGS sequence"/>
</dbReference>
<name>A0A397JKG2_9GLOM</name>
<evidence type="ECO:0008006" key="3">
    <source>
        <dbReference type="Google" id="ProtNLM"/>
    </source>
</evidence>
<organism evidence="1 2">
    <name type="scientific">Diversispora epigaea</name>
    <dbReference type="NCBI Taxonomy" id="1348612"/>
    <lineage>
        <taxon>Eukaryota</taxon>
        <taxon>Fungi</taxon>
        <taxon>Fungi incertae sedis</taxon>
        <taxon>Mucoromycota</taxon>
        <taxon>Glomeromycotina</taxon>
        <taxon>Glomeromycetes</taxon>
        <taxon>Diversisporales</taxon>
        <taxon>Diversisporaceae</taxon>
        <taxon>Diversispora</taxon>
    </lineage>
</organism>
<evidence type="ECO:0000313" key="1">
    <source>
        <dbReference type="EMBL" id="RHZ88845.1"/>
    </source>
</evidence>